<keyword evidence="3" id="KW-1185">Reference proteome</keyword>
<evidence type="ECO:0000259" key="1">
    <source>
        <dbReference type="Pfam" id="PF07110"/>
    </source>
</evidence>
<reference evidence="2 3" key="1">
    <citation type="submission" date="2017-10" db="EMBL/GenBank/DDBJ databases">
        <title>Draft genome of two endophytic bacteria isolated from 'guarana' Paullinia cupana (Mart.) Ducke.</title>
        <authorList>
            <person name="Siqueira K.A."/>
            <person name="Liotti R.G."/>
            <person name="Mendes T.A."/>
            <person name="Soares M.A."/>
        </authorList>
    </citation>
    <scope>NUCLEOTIDE SEQUENCE [LARGE SCALE GENOMIC DNA]</scope>
    <source>
        <strain evidence="2 3">342</strain>
    </source>
</reference>
<dbReference type="Proteomes" id="UP000239181">
    <property type="component" value="Unassembled WGS sequence"/>
</dbReference>
<dbReference type="EMBL" id="PDET01000004">
    <property type="protein sequence ID" value="PRD15994.1"/>
    <property type="molecule type" value="Genomic_DNA"/>
</dbReference>
<dbReference type="SUPFAM" id="SSF54909">
    <property type="entry name" value="Dimeric alpha+beta barrel"/>
    <property type="match status" value="1"/>
</dbReference>
<dbReference type="NCBIfam" id="TIGR02118">
    <property type="entry name" value="EthD family reductase"/>
    <property type="match status" value="1"/>
</dbReference>
<feature type="domain" description="EthD" evidence="1">
    <location>
        <begin position="12"/>
        <end position="109"/>
    </location>
</feature>
<evidence type="ECO:0000313" key="2">
    <source>
        <dbReference type="EMBL" id="PRD15994.1"/>
    </source>
</evidence>
<evidence type="ECO:0000313" key="3">
    <source>
        <dbReference type="Proteomes" id="UP000239181"/>
    </source>
</evidence>
<dbReference type="Gene3D" id="3.30.70.100">
    <property type="match status" value="1"/>
</dbReference>
<proteinExistence type="predicted"/>
<sequence>MLKLIMCVKRRADLTAEEFDRYWRENHARLVSKHAQVLGIRRYIQTVPYADASAQEALRQTRNAPQVDYDGCAELWWDDMESHLAARKTEEGLLALRELIADERQFVDLTQSQLWYGEERTIVSESEK</sequence>
<dbReference type="OrthoDB" id="6369070at2"/>
<dbReference type="Pfam" id="PF07110">
    <property type="entry name" value="EthD"/>
    <property type="match status" value="1"/>
</dbReference>
<organism evidence="2 3">
    <name type="scientific">Pantoea coffeiphila</name>
    <dbReference type="NCBI Taxonomy" id="1465635"/>
    <lineage>
        <taxon>Bacteria</taxon>
        <taxon>Pseudomonadati</taxon>
        <taxon>Pseudomonadota</taxon>
        <taxon>Gammaproteobacteria</taxon>
        <taxon>Enterobacterales</taxon>
        <taxon>Erwiniaceae</taxon>
        <taxon>Pantoea</taxon>
    </lineage>
</organism>
<comment type="caution">
    <text evidence="2">The sequence shown here is derived from an EMBL/GenBank/DDBJ whole genome shotgun (WGS) entry which is preliminary data.</text>
</comment>
<dbReference type="RefSeq" id="WP_105592128.1">
    <property type="nucleotide sequence ID" value="NZ_PDET01000004.1"/>
</dbReference>
<dbReference type="GO" id="GO:0016491">
    <property type="term" value="F:oxidoreductase activity"/>
    <property type="evidence" value="ECO:0007669"/>
    <property type="project" value="InterPro"/>
</dbReference>
<name>A0A2S9IE26_9GAMM</name>
<protein>
    <submittedName>
        <fullName evidence="2">Ethyl tert-butyl ether degradation protein EthD</fullName>
    </submittedName>
</protein>
<accession>A0A2S9IE26</accession>
<dbReference type="InterPro" id="IPR009799">
    <property type="entry name" value="EthD_dom"/>
</dbReference>
<dbReference type="InterPro" id="IPR011008">
    <property type="entry name" value="Dimeric_a/b-barrel"/>
</dbReference>
<dbReference type="AlphaFoldDB" id="A0A2S9IE26"/>
<gene>
    <name evidence="2" type="ORF">CQW29_07645</name>
</gene>